<dbReference type="SUPFAM" id="SSF56801">
    <property type="entry name" value="Acetyl-CoA synthetase-like"/>
    <property type="match status" value="1"/>
</dbReference>
<organism evidence="5 6">
    <name type="scientific">Nocardia acididurans</name>
    <dbReference type="NCBI Taxonomy" id="2802282"/>
    <lineage>
        <taxon>Bacteria</taxon>
        <taxon>Bacillati</taxon>
        <taxon>Actinomycetota</taxon>
        <taxon>Actinomycetes</taxon>
        <taxon>Mycobacteriales</taxon>
        <taxon>Nocardiaceae</taxon>
        <taxon>Nocardia</taxon>
    </lineage>
</organism>
<accession>A0ABS1M842</accession>
<dbReference type="SUPFAM" id="SSF55961">
    <property type="entry name" value="Bet v1-like"/>
    <property type="match status" value="1"/>
</dbReference>
<dbReference type="InterPro" id="IPR025110">
    <property type="entry name" value="AMP-bd_C"/>
</dbReference>
<dbReference type="EMBL" id="JAERRJ010000007">
    <property type="protein sequence ID" value="MBL1076384.1"/>
    <property type="molecule type" value="Genomic_DNA"/>
</dbReference>
<dbReference type="InterPro" id="IPR000873">
    <property type="entry name" value="AMP-dep_synth/lig_dom"/>
</dbReference>
<feature type="domain" description="AMP-dependent synthetase/ligase" evidence="3">
    <location>
        <begin position="279"/>
        <end position="631"/>
    </location>
</feature>
<evidence type="ECO:0000256" key="1">
    <source>
        <dbReference type="ARBA" id="ARBA00006432"/>
    </source>
</evidence>
<dbReference type="PANTHER" id="PTHR43201:SF5">
    <property type="entry name" value="MEDIUM-CHAIN ACYL-COA LIGASE ACSF2, MITOCHONDRIAL"/>
    <property type="match status" value="1"/>
</dbReference>
<protein>
    <submittedName>
        <fullName evidence="5">AMP-binding protein</fullName>
    </submittedName>
</protein>
<dbReference type="Gene3D" id="3.30.300.30">
    <property type="match status" value="1"/>
</dbReference>
<evidence type="ECO:0000313" key="5">
    <source>
        <dbReference type="EMBL" id="MBL1076384.1"/>
    </source>
</evidence>
<dbReference type="PANTHER" id="PTHR43201">
    <property type="entry name" value="ACYL-COA SYNTHETASE"/>
    <property type="match status" value="1"/>
</dbReference>
<reference evidence="5 6" key="1">
    <citation type="submission" date="2021-01" db="EMBL/GenBank/DDBJ databases">
        <title>WGS of actinomycetes isolated from Thailand.</title>
        <authorList>
            <person name="Thawai C."/>
        </authorList>
    </citation>
    <scope>NUCLEOTIDE SEQUENCE [LARGE SCALE GENOMIC DNA]</scope>
    <source>
        <strain evidence="5 6">LPG 2</strain>
    </source>
</reference>
<dbReference type="Pfam" id="PF00501">
    <property type="entry name" value="AMP-binding"/>
    <property type="match status" value="1"/>
</dbReference>
<keyword evidence="2" id="KW-0436">Ligase</keyword>
<evidence type="ECO:0000259" key="4">
    <source>
        <dbReference type="Pfam" id="PF13193"/>
    </source>
</evidence>
<gene>
    <name evidence="5" type="ORF">JK358_18465</name>
</gene>
<dbReference type="CDD" id="cd04433">
    <property type="entry name" value="AFD_class_I"/>
    <property type="match status" value="1"/>
</dbReference>
<comment type="similarity">
    <text evidence="1">Belongs to the ATP-dependent AMP-binding enzyme family.</text>
</comment>
<dbReference type="InterPro" id="IPR042099">
    <property type="entry name" value="ANL_N_sf"/>
</dbReference>
<evidence type="ECO:0000256" key="2">
    <source>
        <dbReference type="ARBA" id="ARBA00022598"/>
    </source>
</evidence>
<evidence type="ECO:0000259" key="3">
    <source>
        <dbReference type="Pfam" id="PF00501"/>
    </source>
</evidence>
<feature type="domain" description="AMP-binding enzyme C-terminal" evidence="4">
    <location>
        <begin position="679"/>
        <end position="753"/>
    </location>
</feature>
<sequence>MRPRGSEPAATTATKIITPLRDSTPFCDPPLGHRRRHFLSNVQFSRRLRPSETIIAFVAGSCHSSPTRSATRKTACALTSDIIDVSTHVPGAREELWELLTNPLRWSRFFSGVGTAARSTEYGGGPRYTIAVGGHGVPVRQIRFGLKVIRVGSGFRIDGLDANWFLSVRLWDDPRAGRTQIGVTVFDLGLAHPGLARLADIAVSAWLRSGVTRMADYLSGTPTATVLNSGTLRSVPLSVARTVTATKVVNPFVRPDRSLRQLAALARWGFTLQGGYAAAQAHSPDGIAVIDDTGSHDFSRIHLRSSWMAEGLARLGVPAGAVVGLLARNHAGMVEIMAACGKLGVDTVLLNTGLGARQIEEIAQHNRLSALFLDDEFDSIARHLPADTVRIATGSESAVPDRITVADLLRDVGRGFPRPPRPGKQIVLTAGTTGAPKVAVRPDPKGFGTVAAMLSRLPLRMGERMLIASPLFHSWGLGLLQISTPLRATVVLQARFDPESCLRAIAEHRCTALMAVPVMLQRLLEVPPEVRARYDTSSLRVIASSGSPLIGSLANDIMDAFGDVLYNFYGSTEVSWATVAGPADLRLAPDTAGRPDLGTAIAIVGESGTVVPVGATGRVFVGNGMLFDGYLNAADPRRHEGLMDTGDLGYLDADGRLFVRGRGDEMIISGGEKVFPLAVEDALARLPHIREVAVIGVPDRDFGQRLAAFVVPRAGVDLDAELLRRYIRSRLSRFAVPRDITFLNALPRNTTGKILKRTLTS</sequence>
<proteinExistence type="inferred from homology"/>
<evidence type="ECO:0000313" key="6">
    <source>
        <dbReference type="Proteomes" id="UP000602198"/>
    </source>
</evidence>
<dbReference type="InterPro" id="IPR045851">
    <property type="entry name" value="AMP-bd_C_sf"/>
</dbReference>
<keyword evidence="6" id="KW-1185">Reference proteome</keyword>
<dbReference type="Gene3D" id="3.40.50.12780">
    <property type="entry name" value="N-terminal domain of ligase-like"/>
    <property type="match status" value="1"/>
</dbReference>
<name>A0ABS1M842_9NOCA</name>
<dbReference type="Proteomes" id="UP000602198">
    <property type="component" value="Unassembled WGS sequence"/>
</dbReference>
<comment type="caution">
    <text evidence="5">The sequence shown here is derived from an EMBL/GenBank/DDBJ whole genome shotgun (WGS) entry which is preliminary data.</text>
</comment>
<dbReference type="Pfam" id="PF13193">
    <property type="entry name" value="AMP-binding_C"/>
    <property type="match status" value="1"/>
</dbReference>